<sequence length="396" mass="41583">MPPRGRELILGVGGGIAAYKSADLLRRLQDHGFLITVVPTRASLNFVGKATWEALSGREVHEDLWKNVSSVPHISLARSADAIVIAPATADLIAKIATGRADDLLTNIVSASASPIILVPAMHPEMWLNPATIENVKILRSRGLLVIDPDEGRLTGADSGPGRFPTSERIVHEVEDFLGSKADLQGVTVLVSAGGTREPIDAVRYLGNLSSGKQGYALAYAAAKRGAKVLLVAANCEQPDIEGVTTIHVKTAAEMLEALSANFASAQVLIMSAAVADFRPSISSDQKIDKSELASLTLIENPDILKTLTARRLQGQVIIGFAAQTGEGGSEKAMAKLKAKGLDAIYVNDVSGGAIFGEELTNGSILDSDGTISTVATTSKDSLAHLLLDVARNKLG</sequence>
<protein>
    <submittedName>
        <fullName evidence="5">Unannotated protein</fullName>
    </submittedName>
</protein>
<dbReference type="Gene3D" id="3.40.50.10300">
    <property type="entry name" value="CoaB-like"/>
    <property type="match status" value="1"/>
</dbReference>
<dbReference type="PANTHER" id="PTHR14359">
    <property type="entry name" value="HOMO-OLIGOMERIC FLAVIN CONTAINING CYS DECARBOXYLASE FAMILY"/>
    <property type="match status" value="1"/>
</dbReference>
<dbReference type="InterPro" id="IPR003382">
    <property type="entry name" value="Flavoprotein"/>
</dbReference>
<dbReference type="Pfam" id="PF02441">
    <property type="entry name" value="Flavoprotein"/>
    <property type="match status" value="1"/>
</dbReference>
<evidence type="ECO:0000259" key="3">
    <source>
        <dbReference type="Pfam" id="PF02441"/>
    </source>
</evidence>
<dbReference type="GO" id="GO:0071513">
    <property type="term" value="C:phosphopantothenoylcysteine decarboxylase complex"/>
    <property type="evidence" value="ECO:0007669"/>
    <property type="project" value="TreeGrafter"/>
</dbReference>
<name>A0A6J6F5M3_9ZZZZ</name>
<reference evidence="5" key="1">
    <citation type="submission" date="2020-05" db="EMBL/GenBank/DDBJ databases">
        <authorList>
            <person name="Chiriac C."/>
            <person name="Salcher M."/>
            <person name="Ghai R."/>
            <person name="Kavagutti S V."/>
        </authorList>
    </citation>
    <scope>NUCLEOTIDE SEQUENCE</scope>
</reference>
<dbReference type="GO" id="GO:0004632">
    <property type="term" value="F:phosphopantothenate--cysteine ligase activity"/>
    <property type="evidence" value="ECO:0007669"/>
    <property type="project" value="InterPro"/>
</dbReference>
<dbReference type="EMBL" id="CAEZUD010000005">
    <property type="protein sequence ID" value="CAB4584131.1"/>
    <property type="molecule type" value="Genomic_DNA"/>
</dbReference>
<dbReference type="SUPFAM" id="SSF102645">
    <property type="entry name" value="CoaB-like"/>
    <property type="match status" value="1"/>
</dbReference>
<keyword evidence="1" id="KW-0210">Decarboxylase</keyword>
<dbReference type="SUPFAM" id="SSF52507">
    <property type="entry name" value="Homo-oligomeric flavin-containing Cys decarboxylases, HFCD"/>
    <property type="match status" value="1"/>
</dbReference>
<keyword evidence="2" id="KW-0456">Lyase</keyword>
<evidence type="ECO:0000259" key="4">
    <source>
        <dbReference type="Pfam" id="PF04127"/>
    </source>
</evidence>
<dbReference type="GO" id="GO:0004633">
    <property type="term" value="F:phosphopantothenoylcysteine decarboxylase activity"/>
    <property type="evidence" value="ECO:0007669"/>
    <property type="project" value="InterPro"/>
</dbReference>
<evidence type="ECO:0000256" key="1">
    <source>
        <dbReference type="ARBA" id="ARBA00022793"/>
    </source>
</evidence>
<dbReference type="GO" id="GO:0015937">
    <property type="term" value="P:coenzyme A biosynthetic process"/>
    <property type="evidence" value="ECO:0007669"/>
    <property type="project" value="InterPro"/>
</dbReference>
<evidence type="ECO:0000313" key="5">
    <source>
        <dbReference type="EMBL" id="CAB4584131.1"/>
    </source>
</evidence>
<accession>A0A6J6F5M3</accession>
<dbReference type="GO" id="GO:0015941">
    <property type="term" value="P:pantothenate catabolic process"/>
    <property type="evidence" value="ECO:0007669"/>
    <property type="project" value="InterPro"/>
</dbReference>
<feature type="domain" description="Flavoprotein" evidence="3">
    <location>
        <begin position="7"/>
        <end position="177"/>
    </location>
</feature>
<dbReference type="Pfam" id="PF04127">
    <property type="entry name" value="DFP"/>
    <property type="match status" value="1"/>
</dbReference>
<dbReference type="InterPro" id="IPR005252">
    <property type="entry name" value="CoaBC"/>
</dbReference>
<feature type="domain" description="DNA/pantothenate metabolism flavoprotein C-terminal" evidence="4">
    <location>
        <begin position="184"/>
        <end position="390"/>
    </location>
</feature>
<proteinExistence type="inferred from homology"/>
<dbReference type="InterPro" id="IPR007085">
    <property type="entry name" value="DNA/pantothenate-metab_flavo_C"/>
</dbReference>
<dbReference type="GO" id="GO:0010181">
    <property type="term" value="F:FMN binding"/>
    <property type="evidence" value="ECO:0007669"/>
    <property type="project" value="InterPro"/>
</dbReference>
<dbReference type="Gene3D" id="3.40.50.1950">
    <property type="entry name" value="Flavin prenyltransferase-like"/>
    <property type="match status" value="1"/>
</dbReference>
<organism evidence="5">
    <name type="scientific">freshwater metagenome</name>
    <dbReference type="NCBI Taxonomy" id="449393"/>
    <lineage>
        <taxon>unclassified sequences</taxon>
        <taxon>metagenomes</taxon>
        <taxon>ecological metagenomes</taxon>
    </lineage>
</organism>
<dbReference type="InterPro" id="IPR035929">
    <property type="entry name" value="CoaB-like_sf"/>
</dbReference>
<dbReference type="PANTHER" id="PTHR14359:SF6">
    <property type="entry name" value="PHOSPHOPANTOTHENOYLCYSTEINE DECARBOXYLASE"/>
    <property type="match status" value="1"/>
</dbReference>
<evidence type="ECO:0000256" key="2">
    <source>
        <dbReference type="ARBA" id="ARBA00023239"/>
    </source>
</evidence>
<gene>
    <name evidence="5" type="ORF">UFOPK1778_00206</name>
</gene>
<dbReference type="InterPro" id="IPR036551">
    <property type="entry name" value="Flavin_trans-like"/>
</dbReference>
<dbReference type="HAMAP" id="MF_02225">
    <property type="entry name" value="CoaBC"/>
    <property type="match status" value="1"/>
</dbReference>
<dbReference type="AlphaFoldDB" id="A0A6J6F5M3"/>
<dbReference type="NCBIfam" id="TIGR00521">
    <property type="entry name" value="coaBC_dfp"/>
    <property type="match status" value="1"/>
</dbReference>